<name>A0AAV4BMS4_9GAST</name>
<comment type="caution">
    <text evidence="1">The sequence shown here is derived from an EMBL/GenBank/DDBJ whole genome shotgun (WGS) entry which is preliminary data.</text>
</comment>
<protein>
    <submittedName>
        <fullName evidence="1">Uncharacterized protein</fullName>
    </submittedName>
</protein>
<dbReference type="AlphaFoldDB" id="A0AAV4BMS4"/>
<organism evidence="1 2">
    <name type="scientific">Plakobranchus ocellatus</name>
    <dbReference type="NCBI Taxonomy" id="259542"/>
    <lineage>
        <taxon>Eukaryota</taxon>
        <taxon>Metazoa</taxon>
        <taxon>Spiralia</taxon>
        <taxon>Lophotrochozoa</taxon>
        <taxon>Mollusca</taxon>
        <taxon>Gastropoda</taxon>
        <taxon>Heterobranchia</taxon>
        <taxon>Euthyneura</taxon>
        <taxon>Panpulmonata</taxon>
        <taxon>Sacoglossa</taxon>
        <taxon>Placobranchoidea</taxon>
        <taxon>Plakobranchidae</taxon>
        <taxon>Plakobranchus</taxon>
    </lineage>
</organism>
<proteinExistence type="predicted"/>
<dbReference type="Proteomes" id="UP000735302">
    <property type="component" value="Unassembled WGS sequence"/>
</dbReference>
<evidence type="ECO:0000313" key="2">
    <source>
        <dbReference type="Proteomes" id="UP000735302"/>
    </source>
</evidence>
<dbReference type="EMBL" id="BLXT01005191">
    <property type="protein sequence ID" value="GFO20647.1"/>
    <property type="molecule type" value="Genomic_DNA"/>
</dbReference>
<sequence length="230" mass="25803">MPIYISWVSVKKAYPGSIPQHLYPAIFIMLPCRVSWQYPSTSVSSYLYHVTLRRVLAVSLSIRIQLSLSCYPAAYPGSIPQRLYPVIFIMLPCGVSVKRAYPGSIPQHLYPAIFIILPCDVSWQYPSASVASYLYVILHMRRILAVSLSISIQPSLSYPACLSVIQNVRQVFERLKVCTFADNKSTNYKTCTLPSFALCSKAYLSYIGSFTYILGGVNYTLSKKIISVGR</sequence>
<reference evidence="1 2" key="1">
    <citation type="journal article" date="2021" name="Elife">
        <title>Chloroplast acquisition without the gene transfer in kleptoplastic sea slugs, Plakobranchus ocellatus.</title>
        <authorList>
            <person name="Maeda T."/>
            <person name="Takahashi S."/>
            <person name="Yoshida T."/>
            <person name="Shimamura S."/>
            <person name="Takaki Y."/>
            <person name="Nagai Y."/>
            <person name="Toyoda A."/>
            <person name="Suzuki Y."/>
            <person name="Arimoto A."/>
            <person name="Ishii H."/>
            <person name="Satoh N."/>
            <person name="Nishiyama T."/>
            <person name="Hasebe M."/>
            <person name="Maruyama T."/>
            <person name="Minagawa J."/>
            <person name="Obokata J."/>
            <person name="Shigenobu S."/>
        </authorList>
    </citation>
    <scope>NUCLEOTIDE SEQUENCE [LARGE SCALE GENOMIC DNA]</scope>
</reference>
<evidence type="ECO:0000313" key="1">
    <source>
        <dbReference type="EMBL" id="GFO20647.1"/>
    </source>
</evidence>
<accession>A0AAV4BMS4</accession>
<gene>
    <name evidence="1" type="ORF">PoB_004715200</name>
</gene>
<keyword evidence="2" id="KW-1185">Reference proteome</keyword>